<keyword evidence="1" id="KW-0805">Transcription regulation</keyword>
<feature type="domain" description="IclR-ED" evidence="6">
    <location>
        <begin position="73"/>
        <end position="255"/>
    </location>
</feature>
<feature type="region of interest" description="Disordered" evidence="4">
    <location>
        <begin position="252"/>
        <end position="279"/>
    </location>
</feature>
<dbReference type="AlphaFoldDB" id="A0A840AVY8"/>
<evidence type="ECO:0000256" key="1">
    <source>
        <dbReference type="ARBA" id="ARBA00023015"/>
    </source>
</evidence>
<dbReference type="SUPFAM" id="SSF55781">
    <property type="entry name" value="GAF domain-like"/>
    <property type="match status" value="1"/>
</dbReference>
<gene>
    <name evidence="7" type="ORF">GGR25_004872</name>
</gene>
<accession>A0A840AVY8</accession>
<dbReference type="InterPro" id="IPR036390">
    <property type="entry name" value="WH_DNA-bd_sf"/>
</dbReference>
<evidence type="ECO:0000259" key="6">
    <source>
        <dbReference type="PROSITE" id="PS51078"/>
    </source>
</evidence>
<dbReference type="PANTHER" id="PTHR30136">
    <property type="entry name" value="HELIX-TURN-HELIX TRANSCRIPTIONAL REGULATOR, ICLR FAMILY"/>
    <property type="match status" value="1"/>
</dbReference>
<evidence type="ECO:0000256" key="3">
    <source>
        <dbReference type="ARBA" id="ARBA00023163"/>
    </source>
</evidence>
<dbReference type="PROSITE" id="PS51078">
    <property type="entry name" value="ICLR_ED"/>
    <property type="match status" value="1"/>
</dbReference>
<dbReference type="InterPro" id="IPR005471">
    <property type="entry name" value="Tscrpt_reg_IclR_N"/>
</dbReference>
<dbReference type="GO" id="GO:0045892">
    <property type="term" value="P:negative regulation of DNA-templated transcription"/>
    <property type="evidence" value="ECO:0007669"/>
    <property type="project" value="TreeGrafter"/>
</dbReference>
<evidence type="ECO:0000256" key="4">
    <source>
        <dbReference type="SAM" id="MobiDB-lite"/>
    </source>
</evidence>
<dbReference type="SMART" id="SM00346">
    <property type="entry name" value="HTH_ICLR"/>
    <property type="match status" value="1"/>
</dbReference>
<reference evidence="7 8" key="1">
    <citation type="submission" date="2020-08" db="EMBL/GenBank/DDBJ databases">
        <title>Genomic Encyclopedia of Type Strains, Phase IV (KMG-IV): sequencing the most valuable type-strain genomes for metagenomic binning, comparative biology and taxonomic classification.</title>
        <authorList>
            <person name="Goeker M."/>
        </authorList>
    </citation>
    <scope>NUCLEOTIDE SEQUENCE [LARGE SCALE GENOMIC DNA]</scope>
    <source>
        <strain evidence="7 8">DSM 25966</strain>
    </source>
</reference>
<protein>
    <submittedName>
        <fullName evidence="7">IclR family acetate operon transcriptional repressor</fullName>
    </submittedName>
</protein>
<dbReference type="PANTHER" id="PTHR30136:SF24">
    <property type="entry name" value="HTH-TYPE TRANSCRIPTIONAL REPRESSOR ALLR"/>
    <property type="match status" value="1"/>
</dbReference>
<dbReference type="GO" id="GO:0003677">
    <property type="term" value="F:DNA binding"/>
    <property type="evidence" value="ECO:0007669"/>
    <property type="project" value="UniProtKB-KW"/>
</dbReference>
<keyword evidence="3" id="KW-0804">Transcription</keyword>
<dbReference type="CDD" id="cd00090">
    <property type="entry name" value="HTH_ARSR"/>
    <property type="match status" value="1"/>
</dbReference>
<organism evidence="7 8">
    <name type="scientific">Kaistia hirudinis</name>
    <dbReference type="NCBI Taxonomy" id="1293440"/>
    <lineage>
        <taxon>Bacteria</taxon>
        <taxon>Pseudomonadati</taxon>
        <taxon>Pseudomonadota</taxon>
        <taxon>Alphaproteobacteria</taxon>
        <taxon>Hyphomicrobiales</taxon>
        <taxon>Kaistiaceae</taxon>
        <taxon>Kaistia</taxon>
    </lineage>
</organism>
<evidence type="ECO:0000313" key="7">
    <source>
        <dbReference type="EMBL" id="MBB3933794.1"/>
    </source>
</evidence>
<dbReference type="GO" id="GO:0003700">
    <property type="term" value="F:DNA-binding transcription factor activity"/>
    <property type="evidence" value="ECO:0007669"/>
    <property type="project" value="TreeGrafter"/>
</dbReference>
<feature type="domain" description="HTH iclR-type" evidence="5">
    <location>
        <begin position="11"/>
        <end position="72"/>
    </location>
</feature>
<dbReference type="SUPFAM" id="SSF46785">
    <property type="entry name" value="Winged helix' DNA-binding domain"/>
    <property type="match status" value="1"/>
</dbReference>
<dbReference type="InterPro" id="IPR014757">
    <property type="entry name" value="Tscrpt_reg_IclR_C"/>
</dbReference>
<dbReference type="RefSeq" id="WP_183401450.1">
    <property type="nucleotide sequence ID" value="NZ_JACIDS010000008.1"/>
</dbReference>
<dbReference type="Gene3D" id="1.10.10.10">
    <property type="entry name" value="Winged helix-like DNA-binding domain superfamily/Winged helix DNA-binding domain"/>
    <property type="match status" value="1"/>
</dbReference>
<evidence type="ECO:0000256" key="2">
    <source>
        <dbReference type="ARBA" id="ARBA00023125"/>
    </source>
</evidence>
<dbReference type="Pfam" id="PF09339">
    <property type="entry name" value="HTH_IclR"/>
    <property type="match status" value="1"/>
</dbReference>
<keyword evidence="2" id="KW-0238">DNA-binding</keyword>
<dbReference type="InterPro" id="IPR036388">
    <property type="entry name" value="WH-like_DNA-bd_sf"/>
</dbReference>
<evidence type="ECO:0000313" key="8">
    <source>
        <dbReference type="Proteomes" id="UP000553963"/>
    </source>
</evidence>
<comment type="caution">
    <text evidence="7">The sequence shown here is derived from an EMBL/GenBank/DDBJ whole genome shotgun (WGS) entry which is preliminary data.</text>
</comment>
<dbReference type="Proteomes" id="UP000553963">
    <property type="component" value="Unassembled WGS sequence"/>
</dbReference>
<dbReference type="InterPro" id="IPR029016">
    <property type="entry name" value="GAF-like_dom_sf"/>
</dbReference>
<dbReference type="PROSITE" id="PS51077">
    <property type="entry name" value="HTH_ICLR"/>
    <property type="match status" value="1"/>
</dbReference>
<name>A0A840AVY8_9HYPH</name>
<proteinExistence type="predicted"/>
<keyword evidence="8" id="KW-1185">Reference proteome</keyword>
<dbReference type="InterPro" id="IPR011991">
    <property type="entry name" value="ArsR-like_HTH"/>
</dbReference>
<sequence length="279" mass="30074">MADADPHRYGVKPVIAALRILEALARAGGPLAAAELAAMTGTSRTTAFRHLKTLVLLGFAEMIRPGLYEIGPAAAALGRDAGPDRPLLAIAERHVDALGARFGETVNLAVPNGKRLRYIRIKETAKPLRFRSEEGDSECFHCTAVGKAILAFVPRERVPDYLNAELQRFTAHTLVTRRALDIALAETRRFGYAIDDEENEIGCVCYAAPIFAGDGQPVAAISVSVPTARLTDRLGLDIPQAVVEAARAITQRMARSETDDPGAEIEPSRRGARRQNATA</sequence>
<dbReference type="Gene3D" id="3.30.450.40">
    <property type="match status" value="1"/>
</dbReference>
<dbReference type="Pfam" id="PF01614">
    <property type="entry name" value="IclR_C"/>
    <property type="match status" value="1"/>
</dbReference>
<evidence type="ECO:0000259" key="5">
    <source>
        <dbReference type="PROSITE" id="PS51077"/>
    </source>
</evidence>
<dbReference type="EMBL" id="JACIDS010000008">
    <property type="protein sequence ID" value="MBB3933794.1"/>
    <property type="molecule type" value="Genomic_DNA"/>
</dbReference>
<dbReference type="InterPro" id="IPR050707">
    <property type="entry name" value="HTH_MetabolicPath_Reg"/>
</dbReference>